<dbReference type="SMART" id="SM00530">
    <property type="entry name" value="HTH_XRE"/>
    <property type="match status" value="1"/>
</dbReference>
<dbReference type="GO" id="GO:0005829">
    <property type="term" value="C:cytosol"/>
    <property type="evidence" value="ECO:0007669"/>
    <property type="project" value="TreeGrafter"/>
</dbReference>
<dbReference type="AlphaFoldDB" id="A0A7W3SQV0"/>
<proteinExistence type="predicted"/>
<accession>A0A7W3SQV0</accession>
<dbReference type="SUPFAM" id="SSF47413">
    <property type="entry name" value="lambda repressor-like DNA-binding domains"/>
    <property type="match status" value="1"/>
</dbReference>
<dbReference type="Gene3D" id="1.10.260.40">
    <property type="entry name" value="lambda repressor-like DNA-binding domains"/>
    <property type="match status" value="1"/>
</dbReference>
<dbReference type="CDD" id="cd00093">
    <property type="entry name" value="HTH_XRE"/>
    <property type="match status" value="1"/>
</dbReference>
<evidence type="ECO:0000259" key="2">
    <source>
        <dbReference type="PROSITE" id="PS50943"/>
    </source>
</evidence>
<evidence type="ECO:0000313" key="4">
    <source>
        <dbReference type="Proteomes" id="UP000567067"/>
    </source>
</evidence>
<gene>
    <name evidence="3" type="ORF">FHR92_001037</name>
</gene>
<dbReference type="GO" id="GO:0003677">
    <property type="term" value="F:DNA binding"/>
    <property type="evidence" value="ECO:0007669"/>
    <property type="project" value="UniProtKB-KW"/>
</dbReference>
<dbReference type="PANTHER" id="PTHR46797">
    <property type="entry name" value="HTH-TYPE TRANSCRIPTIONAL REGULATOR"/>
    <property type="match status" value="1"/>
</dbReference>
<dbReference type="GO" id="GO:0003700">
    <property type="term" value="F:DNA-binding transcription factor activity"/>
    <property type="evidence" value="ECO:0007669"/>
    <property type="project" value="TreeGrafter"/>
</dbReference>
<organism evidence="3 4">
    <name type="scientific">Fontibacillus solani</name>
    <dbReference type="NCBI Taxonomy" id="1572857"/>
    <lineage>
        <taxon>Bacteria</taxon>
        <taxon>Bacillati</taxon>
        <taxon>Bacillota</taxon>
        <taxon>Bacilli</taxon>
        <taxon>Bacillales</taxon>
        <taxon>Paenibacillaceae</taxon>
        <taxon>Fontibacillus</taxon>
    </lineage>
</organism>
<evidence type="ECO:0000256" key="1">
    <source>
        <dbReference type="ARBA" id="ARBA00023125"/>
    </source>
</evidence>
<sequence>MSNYIGNVIKSEREKLKLTTFELAEKIGISQSYLSQIENGKRKASEKILASLKDVFEFDFKEEIQNHDREESKEQRKIITGVAMTTSIGVTEIEINIRTKISDKINEIDTDEEIKKIRARYAFETSIIVQTITEFLENQEKQLKDEIIHNLNAEIEKIRNDYIK</sequence>
<dbReference type="Proteomes" id="UP000567067">
    <property type="component" value="Unassembled WGS sequence"/>
</dbReference>
<dbReference type="Pfam" id="PF01381">
    <property type="entry name" value="HTH_3"/>
    <property type="match status" value="1"/>
</dbReference>
<evidence type="ECO:0000313" key="3">
    <source>
        <dbReference type="EMBL" id="MBA9084580.1"/>
    </source>
</evidence>
<dbReference type="InterPro" id="IPR050807">
    <property type="entry name" value="TransReg_Diox_bact_type"/>
</dbReference>
<dbReference type="EMBL" id="JACJIP010000004">
    <property type="protein sequence ID" value="MBA9084580.1"/>
    <property type="molecule type" value="Genomic_DNA"/>
</dbReference>
<dbReference type="InterPro" id="IPR010982">
    <property type="entry name" value="Lambda_DNA-bd_dom_sf"/>
</dbReference>
<dbReference type="RefSeq" id="WP_182534590.1">
    <property type="nucleotide sequence ID" value="NZ_JACJIP010000004.1"/>
</dbReference>
<name>A0A7W3SQV0_9BACL</name>
<protein>
    <submittedName>
        <fullName evidence="3">Transcriptional regulator with XRE-family HTH domain</fullName>
    </submittedName>
</protein>
<comment type="caution">
    <text evidence="3">The sequence shown here is derived from an EMBL/GenBank/DDBJ whole genome shotgun (WGS) entry which is preliminary data.</text>
</comment>
<keyword evidence="4" id="KW-1185">Reference proteome</keyword>
<dbReference type="PANTHER" id="PTHR46797:SF1">
    <property type="entry name" value="METHYLPHOSPHONATE SYNTHASE"/>
    <property type="match status" value="1"/>
</dbReference>
<reference evidence="3 4" key="1">
    <citation type="submission" date="2020-08" db="EMBL/GenBank/DDBJ databases">
        <title>Genomic Encyclopedia of Type Strains, Phase III (KMG-III): the genomes of soil and plant-associated and newly described type strains.</title>
        <authorList>
            <person name="Whitman W."/>
        </authorList>
    </citation>
    <scope>NUCLEOTIDE SEQUENCE [LARGE SCALE GENOMIC DNA]</scope>
    <source>
        <strain evidence="3 4">CECT 8693</strain>
    </source>
</reference>
<keyword evidence="1" id="KW-0238">DNA-binding</keyword>
<feature type="domain" description="HTH cro/C1-type" evidence="2">
    <location>
        <begin position="9"/>
        <end position="64"/>
    </location>
</feature>
<dbReference type="InterPro" id="IPR001387">
    <property type="entry name" value="Cro/C1-type_HTH"/>
</dbReference>
<dbReference type="PROSITE" id="PS50943">
    <property type="entry name" value="HTH_CROC1"/>
    <property type="match status" value="1"/>
</dbReference>